<comment type="subcellular location">
    <subcellularLocation>
        <location evidence="1">Membrane</location>
    </subcellularLocation>
</comment>
<reference evidence="10" key="1">
    <citation type="journal article" date="2024" name="Gigascience">
        <title>Chromosome-level genome of the poultry shaft louse Menopon gallinae provides insight into the host-switching and adaptive evolution of parasitic lice.</title>
        <authorList>
            <person name="Xu Y."/>
            <person name="Ma L."/>
            <person name="Liu S."/>
            <person name="Liang Y."/>
            <person name="Liu Q."/>
            <person name="He Z."/>
            <person name="Tian L."/>
            <person name="Duan Y."/>
            <person name="Cai W."/>
            <person name="Li H."/>
            <person name="Song F."/>
        </authorList>
    </citation>
    <scope>NUCLEOTIDE SEQUENCE</scope>
    <source>
        <strain evidence="10">Cailab_2023a</strain>
    </source>
</reference>
<keyword evidence="6 9" id="KW-0472">Membrane</keyword>
<gene>
    <name evidence="10" type="ORF">PYX00_003113</name>
</gene>
<keyword evidence="3 9" id="KW-0812">Transmembrane</keyword>
<dbReference type="GO" id="GO:0012505">
    <property type="term" value="C:endomembrane system"/>
    <property type="evidence" value="ECO:0007669"/>
    <property type="project" value="TreeGrafter"/>
</dbReference>
<dbReference type="AlphaFoldDB" id="A0AAW2HZK7"/>
<proteinExistence type="inferred from homology"/>
<feature type="transmembrane region" description="Helical" evidence="9">
    <location>
        <begin position="490"/>
        <end position="506"/>
    </location>
</feature>
<feature type="coiled-coil region" evidence="7">
    <location>
        <begin position="330"/>
        <end position="435"/>
    </location>
</feature>
<sequence length="534" mass="60132">MLFFFFRRTNDGSTNSSSASSTRHRRKSPSASRRDAEGNISHIPHAEYIATRGMVEEPSLIGRDMYVYPATYMTNGSSEQVAAPDEPDSIANADALKQRAAAIEHIQNKISRTKEQIRAEQTTRDDNVNEYLKLAANADKQQIQRIKSVFEKKNQKSAQIISQLQKKLEGYNKKIKDIDSQRGYSSHRQPREVLRDVGQGLKNVGGNIRDGISGFSGTVMSKPREFAHLLKNKFGSADNINSLSRNGESGSTEEEKTHHGSATLPGNCSMTTPQVQQTPGTILKFPSDEVETRMSSVAGSPCSSVTSGSLPLGQTTHHSSPRQQATQYNLEPLFAELQERREEIESLKEKLDSLKSVQQEITYLTTALQEERFRCERLEEQINDLTELHQNEIENLKQALTDMEEKVQYQSEERLRDIHEMLENCQTKISKMEHQQAQHQQYVPLEGIDNSNARALVVKLINVLLTVLQVVLLLVATAAGIIMPFLKTRLRILSTLVLIGATVFIMKHENSLWPEVRDVGHHLIRYMKESVPGK</sequence>
<feature type="region of interest" description="Disordered" evidence="8">
    <location>
        <begin position="297"/>
        <end position="322"/>
    </location>
</feature>
<evidence type="ECO:0000256" key="7">
    <source>
        <dbReference type="SAM" id="Coils"/>
    </source>
</evidence>
<evidence type="ECO:0000313" key="10">
    <source>
        <dbReference type="EMBL" id="KAL0275168.1"/>
    </source>
</evidence>
<dbReference type="InterPro" id="IPR019394">
    <property type="entry name" value="TEX28/TMCC"/>
</dbReference>
<evidence type="ECO:0008006" key="11">
    <source>
        <dbReference type="Google" id="ProtNLM"/>
    </source>
</evidence>
<comment type="caution">
    <text evidence="10">The sequence shown here is derived from an EMBL/GenBank/DDBJ whole genome shotgun (WGS) entry which is preliminary data.</text>
</comment>
<feature type="compositionally biased region" description="Polar residues" evidence="8">
    <location>
        <begin position="238"/>
        <end position="250"/>
    </location>
</feature>
<feature type="coiled-coil region" evidence="7">
    <location>
        <begin position="154"/>
        <end position="181"/>
    </location>
</feature>
<dbReference type="GO" id="GO:0016020">
    <property type="term" value="C:membrane"/>
    <property type="evidence" value="ECO:0007669"/>
    <property type="project" value="UniProtKB-SubCell"/>
</dbReference>
<feature type="region of interest" description="Disordered" evidence="8">
    <location>
        <begin position="237"/>
        <end position="280"/>
    </location>
</feature>
<organism evidence="10">
    <name type="scientific">Menopon gallinae</name>
    <name type="common">poultry shaft louse</name>
    <dbReference type="NCBI Taxonomy" id="328185"/>
    <lineage>
        <taxon>Eukaryota</taxon>
        <taxon>Metazoa</taxon>
        <taxon>Ecdysozoa</taxon>
        <taxon>Arthropoda</taxon>
        <taxon>Hexapoda</taxon>
        <taxon>Insecta</taxon>
        <taxon>Pterygota</taxon>
        <taxon>Neoptera</taxon>
        <taxon>Paraneoptera</taxon>
        <taxon>Psocodea</taxon>
        <taxon>Troctomorpha</taxon>
        <taxon>Phthiraptera</taxon>
        <taxon>Amblycera</taxon>
        <taxon>Menoponidae</taxon>
        <taxon>Menopon</taxon>
    </lineage>
</organism>
<feature type="region of interest" description="Disordered" evidence="8">
    <location>
        <begin position="8"/>
        <end position="40"/>
    </location>
</feature>
<dbReference type="EMBL" id="JARGDH010000002">
    <property type="protein sequence ID" value="KAL0275168.1"/>
    <property type="molecule type" value="Genomic_DNA"/>
</dbReference>
<accession>A0AAW2HZK7</accession>
<evidence type="ECO:0000256" key="8">
    <source>
        <dbReference type="SAM" id="MobiDB-lite"/>
    </source>
</evidence>
<dbReference type="PANTHER" id="PTHR17613:SF14">
    <property type="entry name" value="DEMENTIN, ISOFORM H"/>
    <property type="match status" value="1"/>
</dbReference>
<evidence type="ECO:0000256" key="2">
    <source>
        <dbReference type="ARBA" id="ARBA00008108"/>
    </source>
</evidence>
<protein>
    <recommendedName>
        <fullName evidence="11">Transmembrane and coiled-coil domains protein 1</fullName>
    </recommendedName>
</protein>
<evidence type="ECO:0000256" key="6">
    <source>
        <dbReference type="ARBA" id="ARBA00023136"/>
    </source>
</evidence>
<evidence type="ECO:0000256" key="4">
    <source>
        <dbReference type="ARBA" id="ARBA00022989"/>
    </source>
</evidence>
<evidence type="ECO:0000256" key="3">
    <source>
        <dbReference type="ARBA" id="ARBA00022692"/>
    </source>
</evidence>
<name>A0AAW2HZK7_9NEOP</name>
<evidence type="ECO:0000256" key="5">
    <source>
        <dbReference type="ARBA" id="ARBA00023054"/>
    </source>
</evidence>
<evidence type="ECO:0000256" key="1">
    <source>
        <dbReference type="ARBA" id="ARBA00004370"/>
    </source>
</evidence>
<evidence type="ECO:0000256" key="9">
    <source>
        <dbReference type="SAM" id="Phobius"/>
    </source>
</evidence>
<keyword evidence="5 7" id="KW-0175">Coiled coil</keyword>
<feature type="compositionally biased region" description="Polar residues" evidence="8">
    <location>
        <begin position="264"/>
        <end position="280"/>
    </location>
</feature>
<comment type="similarity">
    <text evidence="2">Belongs to the TEX28 family.</text>
</comment>
<feature type="transmembrane region" description="Helical" evidence="9">
    <location>
        <begin position="460"/>
        <end position="483"/>
    </location>
</feature>
<dbReference type="Pfam" id="PF10267">
    <property type="entry name" value="Tmemb_cc2"/>
    <property type="match status" value="1"/>
</dbReference>
<dbReference type="PANTHER" id="PTHR17613">
    <property type="entry name" value="CEREBRAL PROTEIN-11-RELATED"/>
    <property type="match status" value="1"/>
</dbReference>
<keyword evidence="4 9" id="KW-1133">Transmembrane helix</keyword>